<protein>
    <recommendedName>
        <fullName evidence="1">HTH LytTR-type domain-containing protein</fullName>
    </recommendedName>
</protein>
<name>A0A1E5T6B5_9BACT</name>
<dbReference type="GO" id="GO:0000156">
    <property type="term" value="F:phosphorelay response regulator activity"/>
    <property type="evidence" value="ECO:0007669"/>
    <property type="project" value="InterPro"/>
</dbReference>
<sequence length="112" mass="12825">MRKENNILIPTTKGVQLEKIKNILCVCAEGSYSELILTSGAKHMISKNLSNLTSLLPDQTFFRIHSSVIINISHIVEIIENEVVMTNDFHFPIAQRRKKEFLEFLKRNSLAL</sequence>
<evidence type="ECO:0000259" key="1">
    <source>
        <dbReference type="PROSITE" id="PS50930"/>
    </source>
</evidence>
<organism evidence="2 3">
    <name type="scientific">Roseivirga misakiensis</name>
    <dbReference type="NCBI Taxonomy" id="1563681"/>
    <lineage>
        <taxon>Bacteria</taxon>
        <taxon>Pseudomonadati</taxon>
        <taxon>Bacteroidota</taxon>
        <taxon>Cytophagia</taxon>
        <taxon>Cytophagales</taxon>
        <taxon>Roseivirgaceae</taxon>
        <taxon>Roseivirga</taxon>
    </lineage>
</organism>
<dbReference type="GO" id="GO:0003677">
    <property type="term" value="F:DNA binding"/>
    <property type="evidence" value="ECO:0007669"/>
    <property type="project" value="InterPro"/>
</dbReference>
<dbReference type="InterPro" id="IPR046947">
    <property type="entry name" value="LytR-like"/>
</dbReference>
<dbReference type="Proteomes" id="UP000095552">
    <property type="component" value="Unassembled WGS sequence"/>
</dbReference>
<feature type="domain" description="HTH LytTR-type" evidence="1">
    <location>
        <begin position="7"/>
        <end position="107"/>
    </location>
</feature>
<dbReference type="Pfam" id="PF04397">
    <property type="entry name" value="LytTR"/>
    <property type="match status" value="1"/>
</dbReference>
<dbReference type="SMART" id="SM00850">
    <property type="entry name" value="LytTR"/>
    <property type="match status" value="1"/>
</dbReference>
<dbReference type="EMBL" id="MDGQ01000003">
    <property type="protein sequence ID" value="OEK06900.1"/>
    <property type="molecule type" value="Genomic_DNA"/>
</dbReference>
<dbReference type="PANTHER" id="PTHR37299:SF1">
    <property type="entry name" value="STAGE 0 SPORULATION PROTEIN A HOMOLOG"/>
    <property type="match status" value="1"/>
</dbReference>
<comment type="caution">
    <text evidence="2">The sequence shown here is derived from an EMBL/GenBank/DDBJ whole genome shotgun (WGS) entry which is preliminary data.</text>
</comment>
<dbReference type="STRING" id="1563681.BFP71_04390"/>
<dbReference type="PANTHER" id="PTHR37299">
    <property type="entry name" value="TRANSCRIPTIONAL REGULATOR-RELATED"/>
    <property type="match status" value="1"/>
</dbReference>
<evidence type="ECO:0000313" key="2">
    <source>
        <dbReference type="EMBL" id="OEK06900.1"/>
    </source>
</evidence>
<keyword evidence="3" id="KW-1185">Reference proteome</keyword>
<dbReference type="AlphaFoldDB" id="A0A1E5T6B5"/>
<accession>A0A1E5T6B5</accession>
<dbReference type="RefSeq" id="WP_069834212.1">
    <property type="nucleotide sequence ID" value="NZ_MDGQ01000003.1"/>
</dbReference>
<reference evidence="2 3" key="1">
    <citation type="submission" date="2016-08" db="EMBL/GenBank/DDBJ databases">
        <title>Draft genome of Fabibacter sp. strain SK-8.</title>
        <authorList>
            <person name="Wong S.-K."/>
            <person name="Hamasaki K."/>
            <person name="Yoshizawa S."/>
        </authorList>
    </citation>
    <scope>NUCLEOTIDE SEQUENCE [LARGE SCALE GENOMIC DNA]</scope>
    <source>
        <strain evidence="2 3">SK-8</strain>
    </source>
</reference>
<gene>
    <name evidence="2" type="ORF">BFP71_04390</name>
</gene>
<evidence type="ECO:0000313" key="3">
    <source>
        <dbReference type="Proteomes" id="UP000095552"/>
    </source>
</evidence>
<dbReference type="Gene3D" id="2.40.50.1020">
    <property type="entry name" value="LytTr DNA-binding domain"/>
    <property type="match status" value="1"/>
</dbReference>
<dbReference type="PROSITE" id="PS50930">
    <property type="entry name" value="HTH_LYTTR"/>
    <property type="match status" value="1"/>
</dbReference>
<proteinExistence type="predicted"/>
<dbReference type="InterPro" id="IPR007492">
    <property type="entry name" value="LytTR_DNA-bd_dom"/>
</dbReference>